<dbReference type="InterPro" id="IPR013320">
    <property type="entry name" value="ConA-like_dom_sf"/>
</dbReference>
<dbReference type="Proteomes" id="UP000188181">
    <property type="component" value="Chromosome"/>
</dbReference>
<organism evidence="3 4">
    <name type="scientific">Limihaloglobus sulfuriphilus</name>
    <dbReference type="NCBI Taxonomy" id="1851148"/>
    <lineage>
        <taxon>Bacteria</taxon>
        <taxon>Pseudomonadati</taxon>
        <taxon>Planctomycetota</taxon>
        <taxon>Phycisphaerae</taxon>
        <taxon>Sedimentisphaerales</taxon>
        <taxon>Sedimentisphaeraceae</taxon>
        <taxon>Limihaloglobus</taxon>
    </lineage>
</organism>
<dbReference type="KEGG" id="pbas:SMSP2_00892"/>
<sequence precursor="true">MLSTRTMLVAVMLVSASVFALPAPTSYISFEDTSFGGATYIDDQTATSMDGTTIKPVAGEINLVEGGVVGKYGEFVNNGWWLRGGDSLEVANPGTTGTVAMWARLDVNAVWQNYPLLWDSAPAGATQAWKSYAEFSVNNSLEDPYSIRNRVNQDSWVVLTATSQAKESWLHYAFTWSDNSDGTMDCSLFVNGSLVDSKDNSAFTSMDSVIRIGGGGLSLGHAKWQGDMDEVYVFDQALSGAELGELVPEPATMVLLGIGTLALRIRRKV</sequence>
<reference evidence="4" key="1">
    <citation type="submission" date="2017-02" db="EMBL/GenBank/DDBJ databases">
        <title>Comparative genomics and description of representatives of a novel lineage of planctomycetes thriving in anoxic sediments.</title>
        <authorList>
            <person name="Spring S."/>
            <person name="Bunk B."/>
            <person name="Sproer C."/>
        </authorList>
    </citation>
    <scope>NUCLEOTIDE SEQUENCE [LARGE SCALE GENOMIC DNA]</scope>
    <source>
        <strain evidence="4">SM-Chi-D1</strain>
    </source>
</reference>
<keyword evidence="1" id="KW-0732">Signal</keyword>
<dbReference type="RefSeq" id="WP_146684813.1">
    <property type="nucleotide sequence ID" value="NZ_CP019646.1"/>
</dbReference>
<dbReference type="OrthoDB" id="258532at2"/>
<feature type="domain" description="Ice-binding protein C-terminal" evidence="2">
    <location>
        <begin position="247"/>
        <end position="268"/>
    </location>
</feature>
<evidence type="ECO:0000259" key="2">
    <source>
        <dbReference type="Pfam" id="PF07589"/>
    </source>
</evidence>
<dbReference type="STRING" id="1851148.SMSP2_00892"/>
<protein>
    <recommendedName>
        <fullName evidence="2">Ice-binding protein C-terminal domain-containing protein</fullName>
    </recommendedName>
</protein>
<dbReference type="AlphaFoldDB" id="A0A1Q2MCY9"/>
<feature type="chain" id="PRO_5011981193" description="Ice-binding protein C-terminal domain-containing protein" evidence="1">
    <location>
        <begin position="21"/>
        <end position="269"/>
    </location>
</feature>
<evidence type="ECO:0000313" key="3">
    <source>
        <dbReference type="EMBL" id="AQQ70540.1"/>
    </source>
</evidence>
<dbReference type="Pfam" id="PF13385">
    <property type="entry name" value="Laminin_G_3"/>
    <property type="match status" value="1"/>
</dbReference>
<feature type="signal peptide" evidence="1">
    <location>
        <begin position="1"/>
        <end position="20"/>
    </location>
</feature>
<keyword evidence="4" id="KW-1185">Reference proteome</keyword>
<dbReference type="EMBL" id="CP019646">
    <property type="protein sequence ID" value="AQQ70540.1"/>
    <property type="molecule type" value="Genomic_DNA"/>
</dbReference>
<gene>
    <name evidence="3" type="ORF">SMSP2_00892</name>
</gene>
<dbReference type="InterPro" id="IPR013424">
    <property type="entry name" value="Ice-binding_C"/>
</dbReference>
<evidence type="ECO:0000256" key="1">
    <source>
        <dbReference type="SAM" id="SignalP"/>
    </source>
</evidence>
<accession>A0A1Q2MCY9</accession>
<evidence type="ECO:0000313" key="4">
    <source>
        <dbReference type="Proteomes" id="UP000188181"/>
    </source>
</evidence>
<dbReference type="SUPFAM" id="SSF49899">
    <property type="entry name" value="Concanavalin A-like lectins/glucanases"/>
    <property type="match status" value="1"/>
</dbReference>
<proteinExistence type="predicted"/>
<dbReference type="Gene3D" id="2.60.120.200">
    <property type="match status" value="1"/>
</dbReference>
<dbReference type="Pfam" id="PF07589">
    <property type="entry name" value="PEP-CTERM"/>
    <property type="match status" value="1"/>
</dbReference>
<name>A0A1Q2MCY9_9BACT</name>
<dbReference type="NCBIfam" id="TIGR02595">
    <property type="entry name" value="PEP_CTERM"/>
    <property type="match status" value="1"/>
</dbReference>